<accession>A0A2N3NHB5</accession>
<dbReference type="STRING" id="41688.A0A2N3NHB5"/>
<comment type="similarity">
    <text evidence="2">Belongs to the oxidase-dependent Fe transporter (OFeT) (TC 9.A.10.1) family.</text>
</comment>
<dbReference type="AlphaFoldDB" id="A0A2N3NHB5"/>
<dbReference type="PANTHER" id="PTHR31632">
    <property type="entry name" value="IRON TRANSPORTER FTH1"/>
    <property type="match status" value="1"/>
</dbReference>
<keyword evidence="3" id="KW-0408">Iron</keyword>
<proteinExistence type="inferred from homology"/>
<dbReference type="VEuPathDB" id="FungiDB:jhhlp_001720"/>
<sequence>MANEMAYPTPGDPPHFHHAETAVRKRKSDDAKEFVSSTPREPWHATMMTDLFSVPIFLVVFRETLETAIIVSVLLAFLKQTLDRPGQDGQIYNAFRRQVWLGTAVGFSICMTIAAGIIGIFYGWGKDAWGEQEYYYEGIFSLISAVIITIMGVALLRIGRMQEKWRAKLAKAVEAPITSAVGQPWLKRVFEKYSMFLLPFVTILREGIEGIVFVAGVSFSAPASAIPLAVVAGLLLGTAVGYVIYMGGSIAKIQTFLVFSTCFLYLIAAGLFSRAFWCFETQQWNKVIGGDAAELGDGPGSYDIDKSIWHVNCCSPRLNGGGGWGVLNAIFGWTNSATYGSVISYNLYWAVVISGFVLMRYREVHGGELPFRKLSDSLAVTFRRVRTSHD</sequence>
<feature type="transmembrane region" description="Helical" evidence="7">
    <location>
        <begin position="99"/>
        <end position="122"/>
    </location>
</feature>
<feature type="transmembrane region" description="Helical" evidence="7">
    <location>
        <begin position="56"/>
        <end position="78"/>
    </location>
</feature>
<evidence type="ECO:0008006" key="10">
    <source>
        <dbReference type="Google" id="ProtNLM"/>
    </source>
</evidence>
<dbReference type="InParanoid" id="A0A2N3NHB5"/>
<gene>
    <name evidence="8" type="ORF">jhhlp_001720</name>
</gene>
<feature type="transmembrane region" description="Helical" evidence="7">
    <location>
        <begin position="342"/>
        <end position="361"/>
    </location>
</feature>
<feature type="transmembrane region" description="Helical" evidence="7">
    <location>
        <begin position="225"/>
        <end position="244"/>
    </location>
</feature>
<feature type="transmembrane region" description="Helical" evidence="7">
    <location>
        <begin position="134"/>
        <end position="156"/>
    </location>
</feature>
<dbReference type="EMBL" id="NLAX01000005">
    <property type="protein sequence ID" value="PKS11732.1"/>
    <property type="molecule type" value="Genomic_DNA"/>
</dbReference>
<evidence type="ECO:0000256" key="1">
    <source>
        <dbReference type="ARBA" id="ARBA00004141"/>
    </source>
</evidence>
<evidence type="ECO:0000256" key="5">
    <source>
        <dbReference type="ARBA" id="ARBA00022989"/>
    </source>
</evidence>
<dbReference type="Pfam" id="PF03239">
    <property type="entry name" value="FTR1"/>
    <property type="match status" value="1"/>
</dbReference>
<evidence type="ECO:0000313" key="8">
    <source>
        <dbReference type="EMBL" id="PKS11732.1"/>
    </source>
</evidence>
<dbReference type="GO" id="GO:0015093">
    <property type="term" value="F:ferrous iron transmembrane transporter activity"/>
    <property type="evidence" value="ECO:0007669"/>
    <property type="project" value="TreeGrafter"/>
</dbReference>
<evidence type="ECO:0000256" key="6">
    <source>
        <dbReference type="ARBA" id="ARBA00023136"/>
    </source>
</evidence>
<keyword evidence="3" id="KW-0406">Ion transport</keyword>
<dbReference type="InterPro" id="IPR004923">
    <property type="entry name" value="FTR1/Fip1/EfeU"/>
</dbReference>
<protein>
    <recommendedName>
        <fullName evidence="10">Plasma membrane iron permease</fullName>
    </recommendedName>
</protein>
<evidence type="ECO:0000256" key="7">
    <source>
        <dbReference type="SAM" id="Phobius"/>
    </source>
</evidence>
<dbReference type="PANTHER" id="PTHR31632:SF2">
    <property type="entry name" value="PLASMA MEMBRANE IRON PERMEASE"/>
    <property type="match status" value="1"/>
</dbReference>
<comment type="caution">
    <text evidence="8">The sequence shown here is derived from an EMBL/GenBank/DDBJ whole genome shotgun (WGS) entry which is preliminary data.</text>
</comment>
<keyword evidence="9" id="KW-1185">Reference proteome</keyword>
<evidence type="ECO:0000256" key="2">
    <source>
        <dbReference type="ARBA" id="ARBA00008333"/>
    </source>
</evidence>
<dbReference type="Proteomes" id="UP000233524">
    <property type="component" value="Unassembled WGS sequence"/>
</dbReference>
<comment type="subcellular location">
    <subcellularLocation>
        <location evidence="1">Membrane</location>
        <topology evidence="1">Multi-pass membrane protein</topology>
    </subcellularLocation>
</comment>
<evidence type="ECO:0000256" key="4">
    <source>
        <dbReference type="ARBA" id="ARBA00022692"/>
    </source>
</evidence>
<keyword evidence="6 7" id="KW-0472">Membrane</keyword>
<reference evidence="8 9" key="1">
    <citation type="journal article" date="2017" name="G3 (Bethesda)">
        <title>First Draft Genome Sequence of the Pathogenic Fungus Lomentospora prolificans (Formerly Scedosporium prolificans).</title>
        <authorList>
            <person name="Luo R."/>
            <person name="Zimin A."/>
            <person name="Workman R."/>
            <person name="Fan Y."/>
            <person name="Pertea G."/>
            <person name="Grossman N."/>
            <person name="Wear M.P."/>
            <person name="Jia B."/>
            <person name="Miller H."/>
            <person name="Casadevall A."/>
            <person name="Timp W."/>
            <person name="Zhang S.X."/>
            <person name="Salzberg S.L."/>
        </authorList>
    </citation>
    <scope>NUCLEOTIDE SEQUENCE [LARGE SCALE GENOMIC DNA]</scope>
    <source>
        <strain evidence="8 9">JHH-5317</strain>
    </source>
</reference>
<dbReference type="OrthoDB" id="4364at2759"/>
<dbReference type="FunCoup" id="A0A2N3NHB5">
    <property type="interactions" value="51"/>
</dbReference>
<keyword evidence="5 7" id="KW-1133">Transmembrane helix</keyword>
<evidence type="ECO:0000313" key="9">
    <source>
        <dbReference type="Proteomes" id="UP000233524"/>
    </source>
</evidence>
<name>A0A2N3NHB5_9PEZI</name>
<keyword evidence="3" id="KW-0813">Transport</keyword>
<keyword evidence="4 7" id="KW-0812">Transmembrane</keyword>
<evidence type="ECO:0000256" key="3">
    <source>
        <dbReference type="ARBA" id="ARBA00022496"/>
    </source>
</evidence>
<dbReference type="GO" id="GO:0033573">
    <property type="term" value="C:high-affinity iron permease complex"/>
    <property type="evidence" value="ECO:0007669"/>
    <property type="project" value="InterPro"/>
</dbReference>
<keyword evidence="3" id="KW-0410">Iron transport</keyword>
<feature type="transmembrane region" description="Helical" evidence="7">
    <location>
        <begin position="256"/>
        <end position="277"/>
    </location>
</feature>
<organism evidence="8 9">
    <name type="scientific">Lomentospora prolificans</name>
    <dbReference type="NCBI Taxonomy" id="41688"/>
    <lineage>
        <taxon>Eukaryota</taxon>
        <taxon>Fungi</taxon>
        <taxon>Dikarya</taxon>
        <taxon>Ascomycota</taxon>
        <taxon>Pezizomycotina</taxon>
        <taxon>Sordariomycetes</taxon>
        <taxon>Hypocreomycetidae</taxon>
        <taxon>Microascales</taxon>
        <taxon>Microascaceae</taxon>
        <taxon>Lomentospora</taxon>
    </lineage>
</organism>
<feature type="transmembrane region" description="Helical" evidence="7">
    <location>
        <begin position="196"/>
        <end position="219"/>
    </location>
</feature>